<protein>
    <submittedName>
        <fullName evidence="2">Uncharacterized protein</fullName>
    </submittedName>
</protein>
<dbReference type="Proteomes" id="UP000663879">
    <property type="component" value="Unassembled WGS sequence"/>
</dbReference>
<keyword evidence="3" id="KW-1185">Reference proteome</keyword>
<name>A0A814MHC1_9BILA</name>
<feature type="region of interest" description="Disordered" evidence="1">
    <location>
        <begin position="116"/>
        <end position="146"/>
    </location>
</feature>
<feature type="non-terminal residue" evidence="2">
    <location>
        <position position="1"/>
    </location>
</feature>
<feature type="compositionally biased region" description="Polar residues" evidence="1">
    <location>
        <begin position="116"/>
        <end position="135"/>
    </location>
</feature>
<sequence>HLITGFKLPSETDTAIFRKLVCIFFENNEEWSVNNGDTMFTKHENKIKSAFSLKFVQSRRKNFTLEIAKDSLGELCREERYLLTQNGYTFNKIKVGKSFHYSILTKPLFSNENEQNLETTSVENQPSFSTVNSDSSKNEDDHFCNFSKTSKNKKTKKILDDSLDGPGHEDSDKENDEAIYVGVLHKRGNSNISINQL</sequence>
<reference evidence="2" key="1">
    <citation type="submission" date="2021-02" db="EMBL/GenBank/DDBJ databases">
        <authorList>
            <person name="Nowell W R."/>
        </authorList>
    </citation>
    <scope>NUCLEOTIDE SEQUENCE</scope>
    <source>
        <strain evidence="2">Ploen Becks lab</strain>
    </source>
</reference>
<proteinExistence type="predicted"/>
<dbReference type="AlphaFoldDB" id="A0A814MHC1"/>
<evidence type="ECO:0000313" key="3">
    <source>
        <dbReference type="Proteomes" id="UP000663879"/>
    </source>
</evidence>
<gene>
    <name evidence="2" type="ORF">OXX778_LOCUS20082</name>
</gene>
<evidence type="ECO:0000256" key="1">
    <source>
        <dbReference type="SAM" id="MobiDB-lite"/>
    </source>
</evidence>
<evidence type="ECO:0000313" key="2">
    <source>
        <dbReference type="EMBL" id="CAF1078546.1"/>
    </source>
</evidence>
<organism evidence="2 3">
    <name type="scientific">Brachionus calyciflorus</name>
    <dbReference type="NCBI Taxonomy" id="104777"/>
    <lineage>
        <taxon>Eukaryota</taxon>
        <taxon>Metazoa</taxon>
        <taxon>Spiralia</taxon>
        <taxon>Gnathifera</taxon>
        <taxon>Rotifera</taxon>
        <taxon>Eurotatoria</taxon>
        <taxon>Monogononta</taxon>
        <taxon>Pseudotrocha</taxon>
        <taxon>Ploima</taxon>
        <taxon>Brachionidae</taxon>
        <taxon>Brachionus</taxon>
    </lineage>
</organism>
<accession>A0A814MHC1</accession>
<dbReference type="EMBL" id="CAJNOC010006463">
    <property type="protein sequence ID" value="CAF1078546.1"/>
    <property type="molecule type" value="Genomic_DNA"/>
</dbReference>
<comment type="caution">
    <text evidence="2">The sequence shown here is derived from an EMBL/GenBank/DDBJ whole genome shotgun (WGS) entry which is preliminary data.</text>
</comment>
<feature type="region of interest" description="Disordered" evidence="1">
    <location>
        <begin position="155"/>
        <end position="174"/>
    </location>
</feature>